<feature type="compositionally biased region" description="Basic and acidic residues" evidence="1">
    <location>
        <begin position="98"/>
        <end position="107"/>
    </location>
</feature>
<comment type="caution">
    <text evidence="2">The sequence shown here is derived from an EMBL/GenBank/DDBJ whole genome shotgun (WGS) entry which is preliminary data.</text>
</comment>
<dbReference type="Proteomes" id="UP001187192">
    <property type="component" value="Unassembled WGS sequence"/>
</dbReference>
<evidence type="ECO:0000256" key="1">
    <source>
        <dbReference type="SAM" id="MobiDB-lite"/>
    </source>
</evidence>
<dbReference type="AlphaFoldDB" id="A0AA88CM30"/>
<organism evidence="2 3">
    <name type="scientific">Ficus carica</name>
    <name type="common">Common fig</name>
    <dbReference type="NCBI Taxonomy" id="3494"/>
    <lineage>
        <taxon>Eukaryota</taxon>
        <taxon>Viridiplantae</taxon>
        <taxon>Streptophyta</taxon>
        <taxon>Embryophyta</taxon>
        <taxon>Tracheophyta</taxon>
        <taxon>Spermatophyta</taxon>
        <taxon>Magnoliopsida</taxon>
        <taxon>eudicotyledons</taxon>
        <taxon>Gunneridae</taxon>
        <taxon>Pentapetalae</taxon>
        <taxon>rosids</taxon>
        <taxon>fabids</taxon>
        <taxon>Rosales</taxon>
        <taxon>Moraceae</taxon>
        <taxon>Ficeae</taxon>
        <taxon>Ficus</taxon>
    </lineage>
</organism>
<evidence type="ECO:0000313" key="2">
    <source>
        <dbReference type="EMBL" id="GMN26858.1"/>
    </source>
</evidence>
<feature type="compositionally biased region" description="Low complexity" evidence="1">
    <location>
        <begin position="75"/>
        <end position="86"/>
    </location>
</feature>
<dbReference type="EMBL" id="BTGU01009652">
    <property type="protein sequence ID" value="GMN26858.1"/>
    <property type="molecule type" value="Genomic_DNA"/>
</dbReference>
<sequence length="161" mass="17289">MEIKVEGGRRWAKIQIAPSPSLPPPSSPSHRGVRNPNRGGQGGRNYNAERGGGKTQIVLGQGGLRRGERGREGGRWSPASALASASNLVGWGARGRPGRGDRERGDPDENWIGNDVVEGMGDYELDTTARSSLDLDFANTDRPGGEGLEWQCTGREEIGQR</sequence>
<feature type="region of interest" description="Disordered" evidence="1">
    <location>
        <begin position="1"/>
        <end position="115"/>
    </location>
</feature>
<protein>
    <submittedName>
        <fullName evidence="2">Uncharacterized protein</fullName>
    </submittedName>
</protein>
<accession>A0AA88CM30</accession>
<evidence type="ECO:0000313" key="3">
    <source>
        <dbReference type="Proteomes" id="UP001187192"/>
    </source>
</evidence>
<reference evidence="2" key="1">
    <citation type="submission" date="2023-07" db="EMBL/GenBank/DDBJ databases">
        <title>draft genome sequence of fig (Ficus carica).</title>
        <authorList>
            <person name="Takahashi T."/>
            <person name="Nishimura K."/>
        </authorList>
    </citation>
    <scope>NUCLEOTIDE SEQUENCE</scope>
</reference>
<feature type="region of interest" description="Disordered" evidence="1">
    <location>
        <begin position="135"/>
        <end position="161"/>
    </location>
</feature>
<feature type="compositionally biased region" description="Basic and acidic residues" evidence="1">
    <location>
        <begin position="65"/>
        <end position="74"/>
    </location>
</feature>
<proteinExistence type="predicted"/>
<keyword evidence="3" id="KW-1185">Reference proteome</keyword>
<gene>
    <name evidence="2" type="ORF">TIFTF001_051545</name>
</gene>
<name>A0AA88CM30_FICCA</name>